<protein>
    <recommendedName>
        <fullName evidence="1">CobW/HypB/UreG nucleotide-binding domain-containing protein</fullName>
    </recommendedName>
</protein>
<evidence type="ECO:0000313" key="2">
    <source>
        <dbReference type="EMBL" id="SVE00396.1"/>
    </source>
</evidence>
<accession>A0A382ZXN5</accession>
<feature type="domain" description="CobW/HypB/UreG nucleotide-binding" evidence="1">
    <location>
        <begin position="11"/>
        <end position="185"/>
    </location>
</feature>
<dbReference type="PANTHER" id="PTHR13748">
    <property type="entry name" value="COBW-RELATED"/>
    <property type="match status" value="1"/>
</dbReference>
<name>A0A382ZXN5_9ZZZZ</name>
<organism evidence="2">
    <name type="scientific">marine metagenome</name>
    <dbReference type="NCBI Taxonomy" id="408172"/>
    <lineage>
        <taxon>unclassified sequences</taxon>
        <taxon>metagenomes</taxon>
        <taxon>ecological metagenomes</taxon>
    </lineage>
</organism>
<sequence>MVLTQPRTLLPFTVLGGFLGAGKTTLLNRLLTETEDTRFAVLVNDFGELNIDESLVARHDGKNISLSNGCMCCSMADGFLSTLMTVMDRADEFDHVVVEASGVANPGRIMDIATLDPGLMPNGSIVLVDCPQFLSQLEDPLISDAVITQLVEADIIVMNKLALTDAATMTRVYRSIDELNRGCPTVTNDGGNLQLTLLLGG</sequence>
<feature type="non-terminal residue" evidence="2">
    <location>
        <position position="201"/>
    </location>
</feature>
<dbReference type="AlphaFoldDB" id="A0A382ZXN5"/>
<dbReference type="CDD" id="cd03112">
    <property type="entry name" value="CobW-like"/>
    <property type="match status" value="1"/>
</dbReference>
<dbReference type="InterPro" id="IPR051316">
    <property type="entry name" value="Zinc-reg_GTPase_activator"/>
</dbReference>
<dbReference type="SUPFAM" id="SSF52540">
    <property type="entry name" value="P-loop containing nucleoside triphosphate hydrolases"/>
    <property type="match status" value="1"/>
</dbReference>
<proteinExistence type="predicted"/>
<dbReference type="InterPro" id="IPR003495">
    <property type="entry name" value="CobW/HypB/UreG_nucleotide-bd"/>
</dbReference>
<gene>
    <name evidence="2" type="ORF">METZ01_LOCUS453250</name>
</gene>
<dbReference type="InterPro" id="IPR027417">
    <property type="entry name" value="P-loop_NTPase"/>
</dbReference>
<dbReference type="GO" id="GO:0005737">
    <property type="term" value="C:cytoplasm"/>
    <property type="evidence" value="ECO:0007669"/>
    <property type="project" value="TreeGrafter"/>
</dbReference>
<dbReference type="EMBL" id="UINC01187596">
    <property type="protein sequence ID" value="SVE00396.1"/>
    <property type="molecule type" value="Genomic_DNA"/>
</dbReference>
<dbReference type="PANTHER" id="PTHR13748:SF62">
    <property type="entry name" value="COBW DOMAIN-CONTAINING PROTEIN"/>
    <property type="match status" value="1"/>
</dbReference>
<dbReference type="Pfam" id="PF02492">
    <property type="entry name" value="cobW"/>
    <property type="match status" value="1"/>
</dbReference>
<evidence type="ECO:0000259" key="1">
    <source>
        <dbReference type="Pfam" id="PF02492"/>
    </source>
</evidence>
<reference evidence="2" key="1">
    <citation type="submission" date="2018-05" db="EMBL/GenBank/DDBJ databases">
        <authorList>
            <person name="Lanie J.A."/>
            <person name="Ng W.-L."/>
            <person name="Kazmierczak K.M."/>
            <person name="Andrzejewski T.M."/>
            <person name="Davidsen T.M."/>
            <person name="Wayne K.J."/>
            <person name="Tettelin H."/>
            <person name="Glass J.I."/>
            <person name="Rusch D."/>
            <person name="Podicherti R."/>
            <person name="Tsui H.-C.T."/>
            <person name="Winkler M.E."/>
        </authorList>
    </citation>
    <scope>NUCLEOTIDE SEQUENCE</scope>
</reference>
<dbReference type="Gene3D" id="3.40.50.300">
    <property type="entry name" value="P-loop containing nucleotide triphosphate hydrolases"/>
    <property type="match status" value="1"/>
</dbReference>